<evidence type="ECO:0000256" key="1">
    <source>
        <dbReference type="ARBA" id="ARBA00012527"/>
    </source>
</evidence>
<feature type="compositionally biased region" description="Polar residues" evidence="8">
    <location>
        <begin position="41"/>
        <end position="50"/>
    </location>
</feature>
<dbReference type="AlphaFoldDB" id="A0A9P6UX87"/>
<accession>A0A9P6UX87</accession>
<dbReference type="Pfam" id="PF03162">
    <property type="entry name" value="Y_phosphatase2"/>
    <property type="match status" value="1"/>
</dbReference>
<evidence type="ECO:0000256" key="2">
    <source>
        <dbReference type="ARBA" id="ARBA00022801"/>
    </source>
</evidence>
<feature type="region of interest" description="Disordered" evidence="8">
    <location>
        <begin position="33"/>
        <end position="71"/>
    </location>
</feature>
<dbReference type="InterPro" id="IPR016130">
    <property type="entry name" value="Tyr_Pase_AS"/>
</dbReference>
<comment type="catalytic activity">
    <reaction evidence="7">
        <text>6-diphospho-1D-myo-inositol pentakisphosphate + H2O = 1D-myo-inositol hexakisphosphate + phosphate + H(+)</text>
        <dbReference type="Rhea" id="RHEA:79703"/>
        <dbReference type="ChEBI" id="CHEBI:15377"/>
        <dbReference type="ChEBI" id="CHEBI:15378"/>
        <dbReference type="ChEBI" id="CHEBI:43474"/>
        <dbReference type="ChEBI" id="CHEBI:58130"/>
        <dbReference type="ChEBI" id="CHEBI:230534"/>
        <dbReference type="EC" id="3.6.1.52"/>
    </reaction>
    <physiologicalReaction direction="left-to-right" evidence="7">
        <dbReference type="Rhea" id="RHEA:79704"/>
    </physiologicalReaction>
</comment>
<dbReference type="InterPro" id="IPR029021">
    <property type="entry name" value="Prot-tyrosine_phosphatase-like"/>
</dbReference>
<comment type="catalytic activity">
    <reaction evidence="4">
        <text>5-diphospho-1D-myo-inositol 1,2,3,4,6-pentakisphosphate + H2O = 1D-myo-inositol hexakisphosphate + phosphate + H(+)</text>
        <dbReference type="Rhea" id="RHEA:22384"/>
        <dbReference type="ChEBI" id="CHEBI:15377"/>
        <dbReference type="ChEBI" id="CHEBI:15378"/>
        <dbReference type="ChEBI" id="CHEBI:43474"/>
        <dbReference type="ChEBI" id="CHEBI:58130"/>
        <dbReference type="ChEBI" id="CHEBI:58628"/>
        <dbReference type="EC" id="3.6.1.52"/>
    </reaction>
    <physiologicalReaction direction="left-to-right" evidence="4">
        <dbReference type="Rhea" id="RHEA:22385"/>
    </physiologicalReaction>
</comment>
<evidence type="ECO:0000256" key="8">
    <source>
        <dbReference type="SAM" id="MobiDB-lite"/>
    </source>
</evidence>
<feature type="compositionally biased region" description="Low complexity" evidence="8">
    <location>
        <begin position="51"/>
        <end position="71"/>
    </location>
</feature>
<keyword evidence="2" id="KW-0378">Hydrolase</keyword>
<feature type="compositionally biased region" description="Polar residues" evidence="8">
    <location>
        <begin position="1"/>
        <end position="12"/>
    </location>
</feature>
<gene>
    <name evidence="10" type="ORF">BGZ99_000729</name>
</gene>
<dbReference type="CDD" id="cd14528">
    <property type="entry name" value="PFA-DSP_Siw14"/>
    <property type="match status" value="1"/>
</dbReference>
<dbReference type="PANTHER" id="PTHR31126:SF48">
    <property type="entry name" value="INOSITOL PHOSPHATASE SIW14"/>
    <property type="match status" value="1"/>
</dbReference>
<dbReference type="PROSITE" id="PS50054">
    <property type="entry name" value="TYR_PHOSPHATASE_DUAL"/>
    <property type="match status" value="1"/>
</dbReference>
<dbReference type="InterPro" id="IPR020428">
    <property type="entry name" value="PFA-DSPs"/>
</dbReference>
<keyword evidence="11" id="KW-1185">Reference proteome</keyword>
<dbReference type="PROSITE" id="PS00383">
    <property type="entry name" value="TYR_PHOSPHATASE_1"/>
    <property type="match status" value="1"/>
</dbReference>
<organism evidence="10 11">
    <name type="scientific">Dissophora globulifera</name>
    <dbReference type="NCBI Taxonomy" id="979702"/>
    <lineage>
        <taxon>Eukaryota</taxon>
        <taxon>Fungi</taxon>
        <taxon>Fungi incertae sedis</taxon>
        <taxon>Mucoromycota</taxon>
        <taxon>Mortierellomycotina</taxon>
        <taxon>Mortierellomycetes</taxon>
        <taxon>Mortierellales</taxon>
        <taxon>Mortierellaceae</taxon>
        <taxon>Dissophora</taxon>
    </lineage>
</organism>
<dbReference type="InterPro" id="IPR004861">
    <property type="entry name" value="Siw14-like"/>
</dbReference>
<sequence>MLIGQHYSQHPSTDPPHAANSTYVLPTAVAAPRERDAALSNRPSTTNTALDSTPDPSTSASSASSSSHSTTVASDLTMTSVLPPSLAADSVGPSNGNYGHTATNGSHPSAFPQHVTTSISIPRSMTMETMDLGVPGDSLSYPEDLCPPDNFNMVSTWIYRSSFPKKKNFSFLKKLGLKSILTLILEDYPDQNMKFLKENNVTLFQFGIAGNKEPFVQIPDDKISAALAVLLDRRNHPILIHCNKGKHRTGCLIGCLRKLQQWSHTSIFDEYRRFSHPKSRSMDQQFIELFDGREAWKVIDPKWIPDWKTLGHHAEFREQSEDEKNHRH</sequence>
<dbReference type="GO" id="GO:0005737">
    <property type="term" value="C:cytoplasm"/>
    <property type="evidence" value="ECO:0007669"/>
    <property type="project" value="TreeGrafter"/>
</dbReference>
<feature type="region of interest" description="Disordered" evidence="8">
    <location>
        <begin position="84"/>
        <end position="111"/>
    </location>
</feature>
<evidence type="ECO:0000313" key="11">
    <source>
        <dbReference type="Proteomes" id="UP000738325"/>
    </source>
</evidence>
<feature type="region of interest" description="Disordered" evidence="8">
    <location>
        <begin position="1"/>
        <end position="20"/>
    </location>
</feature>
<evidence type="ECO:0000256" key="3">
    <source>
        <dbReference type="ARBA" id="ARBA00044949"/>
    </source>
</evidence>
<dbReference type="PANTHER" id="PTHR31126">
    <property type="entry name" value="TYROSINE-PROTEIN PHOSPHATASE"/>
    <property type="match status" value="1"/>
</dbReference>
<reference evidence="10" key="1">
    <citation type="journal article" date="2020" name="Fungal Divers.">
        <title>Resolving the Mortierellaceae phylogeny through synthesis of multi-gene phylogenetics and phylogenomics.</title>
        <authorList>
            <person name="Vandepol N."/>
            <person name="Liber J."/>
            <person name="Desiro A."/>
            <person name="Na H."/>
            <person name="Kennedy M."/>
            <person name="Barry K."/>
            <person name="Grigoriev I.V."/>
            <person name="Miller A.N."/>
            <person name="O'Donnell K."/>
            <person name="Stajich J.E."/>
            <person name="Bonito G."/>
        </authorList>
    </citation>
    <scope>NUCLEOTIDE SEQUENCE</scope>
    <source>
        <strain evidence="10">REB-010B</strain>
    </source>
</reference>
<dbReference type="SUPFAM" id="SSF52799">
    <property type="entry name" value="(Phosphotyrosine protein) phosphatases II"/>
    <property type="match status" value="1"/>
</dbReference>
<comment type="catalytic activity">
    <reaction evidence="5">
        <text>3,5-bis(diphospho)-1D-myo-inositol 1,2,4,6-tetrakisphosphate + H2O = 3-diphospho-1D-myo-inositol 1,2,4,5,6-pentakisphosphate + phosphate + 2 H(+)</text>
        <dbReference type="Rhea" id="RHEA:56312"/>
        <dbReference type="ChEBI" id="CHEBI:15377"/>
        <dbReference type="ChEBI" id="CHEBI:15378"/>
        <dbReference type="ChEBI" id="CHEBI:43474"/>
        <dbReference type="ChEBI" id="CHEBI:140372"/>
        <dbReference type="ChEBI" id="CHEBI:140374"/>
        <dbReference type="EC" id="3.6.1.52"/>
    </reaction>
    <physiologicalReaction direction="left-to-right" evidence="5">
        <dbReference type="Rhea" id="RHEA:56313"/>
    </physiologicalReaction>
</comment>
<dbReference type="PRINTS" id="PR01911">
    <property type="entry name" value="PFDSPHPHTASE"/>
</dbReference>
<evidence type="ECO:0000256" key="6">
    <source>
        <dbReference type="ARBA" id="ARBA00047927"/>
    </source>
</evidence>
<dbReference type="EC" id="3.6.1.52" evidence="1"/>
<dbReference type="EMBL" id="JAAAIP010000115">
    <property type="protein sequence ID" value="KAG0325363.1"/>
    <property type="molecule type" value="Genomic_DNA"/>
</dbReference>
<dbReference type="InterPro" id="IPR020422">
    <property type="entry name" value="TYR_PHOSPHATASE_DUAL_dom"/>
</dbReference>
<evidence type="ECO:0000313" key="10">
    <source>
        <dbReference type="EMBL" id="KAG0325363.1"/>
    </source>
</evidence>
<feature type="compositionally biased region" description="Polar residues" evidence="8">
    <location>
        <begin position="92"/>
        <end position="107"/>
    </location>
</feature>
<comment type="similarity">
    <text evidence="3">Belongs to the protein-tyrosine phosphatase family. Atypical dual-specificity phosphatase Siw14-like subfamily.</text>
</comment>
<dbReference type="GO" id="GO:0016791">
    <property type="term" value="F:phosphatase activity"/>
    <property type="evidence" value="ECO:0007669"/>
    <property type="project" value="InterPro"/>
</dbReference>
<proteinExistence type="inferred from homology"/>
<dbReference type="GO" id="GO:0052840">
    <property type="term" value="F:inositol diphosphate tetrakisphosphate diphosphatase activity"/>
    <property type="evidence" value="ECO:0007669"/>
    <property type="project" value="TreeGrafter"/>
</dbReference>
<evidence type="ECO:0000256" key="7">
    <source>
        <dbReference type="ARBA" id="ARBA00048424"/>
    </source>
</evidence>
<name>A0A9P6UX87_9FUNG</name>
<protein>
    <recommendedName>
        <fullName evidence="1">diphosphoinositol-polyphosphate diphosphatase</fullName>
        <ecNumber evidence="1">3.6.1.52</ecNumber>
    </recommendedName>
</protein>
<dbReference type="Gene3D" id="3.90.190.10">
    <property type="entry name" value="Protein tyrosine phosphatase superfamily"/>
    <property type="match status" value="1"/>
</dbReference>
<evidence type="ECO:0000256" key="5">
    <source>
        <dbReference type="ARBA" id="ARBA00047562"/>
    </source>
</evidence>
<dbReference type="OrthoDB" id="6375174at2759"/>
<evidence type="ECO:0000256" key="4">
    <source>
        <dbReference type="ARBA" id="ARBA00047342"/>
    </source>
</evidence>
<comment type="caution">
    <text evidence="10">The sequence shown here is derived from an EMBL/GenBank/DDBJ whole genome shotgun (WGS) entry which is preliminary data.</text>
</comment>
<comment type="catalytic activity">
    <reaction evidence="6">
        <text>1,5-bis(diphospho)-1D-myo-inositol 2,3,4,6-tetrakisphosphate + H2O = 1-diphospho-1D-myo-inositol 2,3,4,5,6-pentakisphosphate + phosphate + 2 H(+)</text>
        <dbReference type="Rhea" id="RHEA:79699"/>
        <dbReference type="ChEBI" id="CHEBI:15377"/>
        <dbReference type="ChEBI" id="CHEBI:15378"/>
        <dbReference type="ChEBI" id="CHEBI:43474"/>
        <dbReference type="ChEBI" id="CHEBI:74946"/>
        <dbReference type="ChEBI" id="CHEBI:77983"/>
        <dbReference type="EC" id="3.6.1.52"/>
    </reaction>
    <physiologicalReaction direction="left-to-right" evidence="6">
        <dbReference type="Rhea" id="RHEA:79700"/>
    </physiologicalReaction>
</comment>
<dbReference type="Proteomes" id="UP000738325">
    <property type="component" value="Unassembled WGS sequence"/>
</dbReference>
<evidence type="ECO:0000259" key="9">
    <source>
        <dbReference type="PROSITE" id="PS50054"/>
    </source>
</evidence>
<feature type="domain" description="Tyrosine-protein phosphatase" evidence="9">
    <location>
        <begin position="150"/>
        <end position="302"/>
    </location>
</feature>
<dbReference type="FunFam" id="3.90.190.10:FF:000024">
    <property type="entry name" value="probable tyrosine-protein phosphatase At1g05000"/>
    <property type="match status" value="1"/>
</dbReference>